<dbReference type="PANTHER" id="PTHR46223">
    <property type="entry name" value="HISTONE-LYSINE N-METHYLTRANSFERASE SUV39H"/>
    <property type="match status" value="1"/>
</dbReference>
<keyword evidence="5" id="KW-0949">S-adenosyl-L-methionine</keyword>
<comment type="caution">
    <text evidence="10">The sequence shown here is derived from an EMBL/GenBank/DDBJ whole genome shotgun (WGS) entry which is preliminary data.</text>
</comment>
<dbReference type="GO" id="GO:0005694">
    <property type="term" value="C:chromosome"/>
    <property type="evidence" value="ECO:0007669"/>
    <property type="project" value="UniProtKB-SubCell"/>
</dbReference>
<feature type="region of interest" description="Disordered" evidence="8">
    <location>
        <begin position="259"/>
        <end position="369"/>
    </location>
</feature>
<dbReference type="InterPro" id="IPR046341">
    <property type="entry name" value="SET_dom_sf"/>
</dbReference>
<keyword evidence="4" id="KW-0808">Transferase</keyword>
<evidence type="ECO:0000256" key="3">
    <source>
        <dbReference type="ARBA" id="ARBA00022603"/>
    </source>
</evidence>
<dbReference type="PANTHER" id="PTHR46223:SF3">
    <property type="entry name" value="HISTONE-LYSINE N-METHYLTRANSFERASE SET-23"/>
    <property type="match status" value="1"/>
</dbReference>
<dbReference type="InterPro" id="IPR050973">
    <property type="entry name" value="H3K9_Histone-Lys_N-MTase"/>
</dbReference>
<dbReference type="AlphaFoldDB" id="A0AAE0LYX4"/>
<sequence>MARSINMMSDPMETRYHLLEDKAGHFKGVDRGTRRPIPQVWKVTEYVYEPEDWNPKHSLRDWPSLHLPLPQHAWQVLHPGRIPVSHRDYPRYRCLYCHKPAGDNSCRLDCYFHFKCEILKPVENLLEIRMTPNMGWGMFLKANAERELQKGDWLGQYLGRLLPGNANDNRSDYLMPMAETDTQNGKLFIDAAECGNWTRFVNSRCNPNVDIFEEQAGQVTMVVLRARKTIKRGGQLFINYGPNYFNGVGNKICLCPDQKGKPHGHKARTTNPVDHDDIDEGSQFDNDDTMDVDSPSKPRKKKSSAEKKKNDNGKRGHETDADEDNEDKHVKKRPRRSVLPTPSPSPPPSGLRRSSRPRRPRRNSDMDMS</sequence>
<evidence type="ECO:0000313" key="10">
    <source>
        <dbReference type="EMBL" id="KAK3312798.1"/>
    </source>
</evidence>
<keyword evidence="7" id="KW-0862">Zinc</keyword>
<dbReference type="EMBL" id="JAUEDM010000008">
    <property type="protein sequence ID" value="KAK3312798.1"/>
    <property type="molecule type" value="Genomic_DNA"/>
</dbReference>
<dbReference type="Pfam" id="PF00856">
    <property type="entry name" value="SET"/>
    <property type="match status" value="1"/>
</dbReference>
<keyword evidence="6" id="KW-0479">Metal-binding</keyword>
<proteinExistence type="predicted"/>
<dbReference type="GO" id="GO:0046872">
    <property type="term" value="F:metal ion binding"/>
    <property type="evidence" value="ECO:0007669"/>
    <property type="project" value="UniProtKB-KW"/>
</dbReference>
<dbReference type="Proteomes" id="UP001283341">
    <property type="component" value="Unassembled WGS sequence"/>
</dbReference>
<dbReference type="SUPFAM" id="SSF82199">
    <property type="entry name" value="SET domain"/>
    <property type="match status" value="1"/>
</dbReference>
<feature type="compositionally biased region" description="Acidic residues" evidence="8">
    <location>
        <begin position="276"/>
        <end position="291"/>
    </location>
</feature>
<organism evidence="10 11">
    <name type="scientific">Apodospora peruviana</name>
    <dbReference type="NCBI Taxonomy" id="516989"/>
    <lineage>
        <taxon>Eukaryota</taxon>
        <taxon>Fungi</taxon>
        <taxon>Dikarya</taxon>
        <taxon>Ascomycota</taxon>
        <taxon>Pezizomycotina</taxon>
        <taxon>Sordariomycetes</taxon>
        <taxon>Sordariomycetidae</taxon>
        <taxon>Sordariales</taxon>
        <taxon>Lasiosphaeriaceae</taxon>
        <taxon>Apodospora</taxon>
    </lineage>
</organism>
<evidence type="ECO:0000256" key="6">
    <source>
        <dbReference type="ARBA" id="ARBA00022723"/>
    </source>
</evidence>
<gene>
    <name evidence="10" type="ORF">B0H66DRAFT_537882</name>
</gene>
<evidence type="ECO:0000256" key="1">
    <source>
        <dbReference type="ARBA" id="ARBA00004286"/>
    </source>
</evidence>
<feature type="compositionally biased region" description="Basic and acidic residues" evidence="8">
    <location>
        <begin position="303"/>
        <end position="319"/>
    </location>
</feature>
<comment type="subcellular location">
    <subcellularLocation>
        <location evidence="1">Chromosome</location>
    </subcellularLocation>
</comment>
<keyword evidence="3" id="KW-0489">Methyltransferase</keyword>
<evidence type="ECO:0000256" key="7">
    <source>
        <dbReference type="ARBA" id="ARBA00022833"/>
    </source>
</evidence>
<evidence type="ECO:0000313" key="11">
    <source>
        <dbReference type="Proteomes" id="UP001283341"/>
    </source>
</evidence>
<dbReference type="Gene3D" id="2.170.270.10">
    <property type="entry name" value="SET domain"/>
    <property type="match status" value="1"/>
</dbReference>
<evidence type="ECO:0000259" key="9">
    <source>
        <dbReference type="PROSITE" id="PS50280"/>
    </source>
</evidence>
<evidence type="ECO:0000256" key="4">
    <source>
        <dbReference type="ARBA" id="ARBA00022679"/>
    </source>
</evidence>
<feature type="domain" description="SET" evidence="9">
    <location>
        <begin position="124"/>
        <end position="241"/>
    </location>
</feature>
<keyword evidence="2" id="KW-0158">Chromosome</keyword>
<dbReference type="GO" id="GO:0032259">
    <property type="term" value="P:methylation"/>
    <property type="evidence" value="ECO:0007669"/>
    <property type="project" value="UniProtKB-KW"/>
</dbReference>
<reference evidence="10" key="2">
    <citation type="submission" date="2023-06" db="EMBL/GenBank/DDBJ databases">
        <authorList>
            <consortium name="Lawrence Berkeley National Laboratory"/>
            <person name="Haridas S."/>
            <person name="Hensen N."/>
            <person name="Bonometti L."/>
            <person name="Westerberg I."/>
            <person name="Brannstrom I.O."/>
            <person name="Guillou S."/>
            <person name="Cros-Aarteil S."/>
            <person name="Calhoun S."/>
            <person name="Kuo A."/>
            <person name="Mondo S."/>
            <person name="Pangilinan J."/>
            <person name="Riley R."/>
            <person name="Labutti K."/>
            <person name="Andreopoulos B."/>
            <person name="Lipzen A."/>
            <person name="Chen C."/>
            <person name="Yanf M."/>
            <person name="Daum C."/>
            <person name="Ng V."/>
            <person name="Clum A."/>
            <person name="Steindorff A."/>
            <person name="Ohm R."/>
            <person name="Martin F."/>
            <person name="Silar P."/>
            <person name="Natvig D."/>
            <person name="Lalanne C."/>
            <person name="Gautier V."/>
            <person name="Ament-Velasquez S.L."/>
            <person name="Kruys A."/>
            <person name="Hutchinson M.I."/>
            <person name="Powell A.J."/>
            <person name="Barry K."/>
            <person name="Miller A.N."/>
            <person name="Grigoriev I.V."/>
            <person name="Debuchy R."/>
            <person name="Gladieux P."/>
            <person name="Thoren M.H."/>
            <person name="Johannesson H."/>
        </authorList>
    </citation>
    <scope>NUCLEOTIDE SEQUENCE</scope>
    <source>
        <strain evidence="10">CBS 118394</strain>
    </source>
</reference>
<evidence type="ECO:0000256" key="2">
    <source>
        <dbReference type="ARBA" id="ARBA00022454"/>
    </source>
</evidence>
<name>A0AAE0LYX4_9PEZI</name>
<dbReference type="InterPro" id="IPR001214">
    <property type="entry name" value="SET_dom"/>
</dbReference>
<dbReference type="PROSITE" id="PS50280">
    <property type="entry name" value="SET"/>
    <property type="match status" value="1"/>
</dbReference>
<keyword evidence="11" id="KW-1185">Reference proteome</keyword>
<evidence type="ECO:0000256" key="8">
    <source>
        <dbReference type="SAM" id="MobiDB-lite"/>
    </source>
</evidence>
<dbReference type="GO" id="GO:0008168">
    <property type="term" value="F:methyltransferase activity"/>
    <property type="evidence" value="ECO:0007669"/>
    <property type="project" value="UniProtKB-KW"/>
</dbReference>
<dbReference type="SMART" id="SM00317">
    <property type="entry name" value="SET"/>
    <property type="match status" value="1"/>
</dbReference>
<evidence type="ECO:0000256" key="5">
    <source>
        <dbReference type="ARBA" id="ARBA00022691"/>
    </source>
</evidence>
<reference evidence="10" key="1">
    <citation type="journal article" date="2023" name="Mol. Phylogenet. Evol.">
        <title>Genome-scale phylogeny and comparative genomics of the fungal order Sordariales.</title>
        <authorList>
            <person name="Hensen N."/>
            <person name="Bonometti L."/>
            <person name="Westerberg I."/>
            <person name="Brannstrom I.O."/>
            <person name="Guillou S."/>
            <person name="Cros-Aarteil S."/>
            <person name="Calhoun S."/>
            <person name="Haridas S."/>
            <person name="Kuo A."/>
            <person name="Mondo S."/>
            <person name="Pangilinan J."/>
            <person name="Riley R."/>
            <person name="LaButti K."/>
            <person name="Andreopoulos B."/>
            <person name="Lipzen A."/>
            <person name="Chen C."/>
            <person name="Yan M."/>
            <person name="Daum C."/>
            <person name="Ng V."/>
            <person name="Clum A."/>
            <person name="Steindorff A."/>
            <person name="Ohm R.A."/>
            <person name="Martin F."/>
            <person name="Silar P."/>
            <person name="Natvig D.O."/>
            <person name="Lalanne C."/>
            <person name="Gautier V."/>
            <person name="Ament-Velasquez S.L."/>
            <person name="Kruys A."/>
            <person name="Hutchinson M.I."/>
            <person name="Powell A.J."/>
            <person name="Barry K."/>
            <person name="Miller A.N."/>
            <person name="Grigoriev I.V."/>
            <person name="Debuchy R."/>
            <person name="Gladieux P."/>
            <person name="Hiltunen Thoren M."/>
            <person name="Johannesson H."/>
        </authorList>
    </citation>
    <scope>NUCLEOTIDE SEQUENCE</scope>
    <source>
        <strain evidence="10">CBS 118394</strain>
    </source>
</reference>
<accession>A0AAE0LYX4</accession>
<protein>
    <recommendedName>
        <fullName evidence="9">SET domain-containing protein</fullName>
    </recommendedName>
</protein>